<protein>
    <submittedName>
        <fullName evidence="9">MFS transporter</fullName>
    </submittedName>
</protein>
<feature type="transmembrane region" description="Helical" evidence="7">
    <location>
        <begin position="23"/>
        <end position="46"/>
    </location>
</feature>
<dbReference type="Gene3D" id="1.20.1720.10">
    <property type="entry name" value="Multidrug resistance protein D"/>
    <property type="match status" value="1"/>
</dbReference>
<dbReference type="SUPFAM" id="SSF103473">
    <property type="entry name" value="MFS general substrate transporter"/>
    <property type="match status" value="1"/>
</dbReference>
<gene>
    <name evidence="9" type="ORF">NON19_24405</name>
</gene>
<feature type="transmembrane region" description="Helical" evidence="7">
    <location>
        <begin position="279"/>
        <end position="300"/>
    </location>
</feature>
<feature type="transmembrane region" description="Helical" evidence="7">
    <location>
        <begin position="237"/>
        <end position="258"/>
    </location>
</feature>
<name>A0ABT1PLG2_9ACTN</name>
<dbReference type="NCBIfam" id="TIGR00711">
    <property type="entry name" value="efflux_EmrB"/>
    <property type="match status" value="1"/>
</dbReference>
<feature type="transmembrane region" description="Helical" evidence="7">
    <location>
        <begin position="416"/>
        <end position="434"/>
    </location>
</feature>
<keyword evidence="10" id="KW-1185">Reference proteome</keyword>
<evidence type="ECO:0000256" key="5">
    <source>
        <dbReference type="ARBA" id="ARBA00022989"/>
    </source>
</evidence>
<evidence type="ECO:0000313" key="10">
    <source>
        <dbReference type="Proteomes" id="UP001206206"/>
    </source>
</evidence>
<feature type="transmembrane region" description="Helical" evidence="7">
    <location>
        <begin position="151"/>
        <end position="171"/>
    </location>
</feature>
<keyword evidence="4 7" id="KW-0812">Transmembrane</keyword>
<dbReference type="Gene3D" id="1.20.1250.20">
    <property type="entry name" value="MFS general substrate transporter like domains"/>
    <property type="match status" value="1"/>
</dbReference>
<keyword evidence="5 7" id="KW-1133">Transmembrane helix</keyword>
<keyword evidence="3" id="KW-1003">Cell membrane</keyword>
<keyword evidence="6 7" id="KW-0472">Membrane</keyword>
<dbReference type="CDD" id="cd17502">
    <property type="entry name" value="MFS_Azr1_MDR_like"/>
    <property type="match status" value="1"/>
</dbReference>
<proteinExistence type="predicted"/>
<evidence type="ECO:0000256" key="3">
    <source>
        <dbReference type="ARBA" id="ARBA00022475"/>
    </source>
</evidence>
<feature type="transmembrane region" description="Helical" evidence="7">
    <location>
        <begin position="177"/>
        <end position="197"/>
    </location>
</feature>
<feature type="transmembrane region" description="Helical" evidence="7">
    <location>
        <begin position="114"/>
        <end position="139"/>
    </location>
</feature>
<organism evidence="9 10">
    <name type="scientific">Streptantibioticus rubrisoli</name>
    <dbReference type="NCBI Taxonomy" id="1387313"/>
    <lineage>
        <taxon>Bacteria</taxon>
        <taxon>Bacillati</taxon>
        <taxon>Actinomycetota</taxon>
        <taxon>Actinomycetes</taxon>
        <taxon>Kitasatosporales</taxon>
        <taxon>Streptomycetaceae</taxon>
        <taxon>Streptantibioticus</taxon>
    </lineage>
</organism>
<dbReference type="PROSITE" id="PS50850">
    <property type="entry name" value="MFS"/>
    <property type="match status" value="1"/>
</dbReference>
<evidence type="ECO:0000256" key="7">
    <source>
        <dbReference type="SAM" id="Phobius"/>
    </source>
</evidence>
<feature type="transmembrane region" description="Helical" evidence="7">
    <location>
        <begin position="89"/>
        <end position="108"/>
    </location>
</feature>
<sequence>MTTPNSAPPDGVSQPVVPNNIRWVLLGIMLALLLSQLDGLIVGTAMPTITNDIGGVDSLSWVVTAYTLTTACSTPIWGKLGDLYNRKAMFLASIVVFLGASALCGMASTMNELIIFRALQGVGAGGLGAGAFALIGALLPPRERGRYQGMVAIVMAVGSIGGPLAGGVITGHLGWRWAFYINLPIGLICIAWCQLLLHVPHTRRGKVVIDWLGITLMTAMVGTIVMAATWAGNTYAWGSWQILTLAAAAVVLFVAFIVSQRRSTEPLLPLRIFTGSRNFPLAAVLLVVAGVAMFGGTLYLPLYQQTVQDASATNSGLLLLPMMIGTVIASNIAGKVMTKTGHYKIFPVIGAVCLTIGMALLSSMDIHTSRTVTSAYMVLVGVGTGFTLQMANTIAQNSVELRDMGAASASTNLFRTLGGSLGVAVFGSLFTRAIQGHAPADGAPGEGAHSGGLAVAHLPRAAKDAYLQAVVHGTHHIFLVASIVAAAGLAAAVLIKEVPLRGKPAQVRTAPGPKVRMAAK</sequence>
<evidence type="ECO:0000256" key="6">
    <source>
        <dbReference type="ARBA" id="ARBA00023136"/>
    </source>
</evidence>
<dbReference type="InterPro" id="IPR011701">
    <property type="entry name" value="MFS"/>
</dbReference>
<feature type="transmembrane region" description="Helical" evidence="7">
    <location>
        <begin position="345"/>
        <end position="364"/>
    </location>
</feature>
<feature type="transmembrane region" description="Helical" evidence="7">
    <location>
        <begin position="376"/>
        <end position="395"/>
    </location>
</feature>
<feature type="transmembrane region" description="Helical" evidence="7">
    <location>
        <begin position="209"/>
        <end position="231"/>
    </location>
</feature>
<comment type="subcellular location">
    <subcellularLocation>
        <location evidence="1">Cell membrane</location>
        <topology evidence="1">Multi-pass membrane protein</topology>
    </subcellularLocation>
</comment>
<keyword evidence="2" id="KW-0813">Transport</keyword>
<dbReference type="EMBL" id="JANFNH010000037">
    <property type="protein sequence ID" value="MCQ4045088.1"/>
    <property type="molecule type" value="Genomic_DNA"/>
</dbReference>
<evidence type="ECO:0000256" key="4">
    <source>
        <dbReference type="ARBA" id="ARBA00022692"/>
    </source>
</evidence>
<dbReference type="Proteomes" id="UP001206206">
    <property type="component" value="Unassembled WGS sequence"/>
</dbReference>
<accession>A0ABT1PLG2</accession>
<dbReference type="InterPro" id="IPR036259">
    <property type="entry name" value="MFS_trans_sf"/>
</dbReference>
<feature type="transmembrane region" description="Helical" evidence="7">
    <location>
        <begin position="312"/>
        <end position="333"/>
    </location>
</feature>
<dbReference type="InterPro" id="IPR004638">
    <property type="entry name" value="EmrB-like"/>
</dbReference>
<reference evidence="9 10" key="1">
    <citation type="submission" date="2022-06" db="EMBL/GenBank/DDBJ databases">
        <title>Draft genome sequence of type strain Streptomyces rubrisoli DSM 42083.</title>
        <authorList>
            <person name="Duangmal K."/>
            <person name="Klaysubun C."/>
        </authorList>
    </citation>
    <scope>NUCLEOTIDE SEQUENCE [LARGE SCALE GENOMIC DNA]</scope>
    <source>
        <strain evidence="9 10">DSM 42083</strain>
    </source>
</reference>
<dbReference type="RefSeq" id="WP_255931223.1">
    <property type="nucleotide sequence ID" value="NZ_JANFNH010000037.1"/>
</dbReference>
<evidence type="ECO:0000256" key="2">
    <source>
        <dbReference type="ARBA" id="ARBA00022448"/>
    </source>
</evidence>
<comment type="caution">
    <text evidence="9">The sequence shown here is derived from an EMBL/GenBank/DDBJ whole genome shotgun (WGS) entry which is preliminary data.</text>
</comment>
<dbReference type="PANTHER" id="PTHR23501">
    <property type="entry name" value="MAJOR FACILITATOR SUPERFAMILY"/>
    <property type="match status" value="1"/>
</dbReference>
<dbReference type="PRINTS" id="PR01036">
    <property type="entry name" value="TCRTETB"/>
</dbReference>
<evidence type="ECO:0000313" key="9">
    <source>
        <dbReference type="EMBL" id="MCQ4045088.1"/>
    </source>
</evidence>
<evidence type="ECO:0000256" key="1">
    <source>
        <dbReference type="ARBA" id="ARBA00004651"/>
    </source>
</evidence>
<feature type="domain" description="Major facilitator superfamily (MFS) profile" evidence="8">
    <location>
        <begin position="24"/>
        <end position="499"/>
    </location>
</feature>
<dbReference type="PANTHER" id="PTHR23501:SF197">
    <property type="entry name" value="COMD"/>
    <property type="match status" value="1"/>
</dbReference>
<feature type="transmembrane region" description="Helical" evidence="7">
    <location>
        <begin position="476"/>
        <end position="495"/>
    </location>
</feature>
<dbReference type="InterPro" id="IPR020846">
    <property type="entry name" value="MFS_dom"/>
</dbReference>
<evidence type="ECO:0000259" key="8">
    <source>
        <dbReference type="PROSITE" id="PS50850"/>
    </source>
</evidence>
<dbReference type="Pfam" id="PF07690">
    <property type="entry name" value="MFS_1"/>
    <property type="match status" value="1"/>
</dbReference>